<organism evidence="9 10">
    <name type="scientific">gamma proteobacterium HTCC2207</name>
    <dbReference type="NCBI Taxonomy" id="314287"/>
    <lineage>
        <taxon>Bacteria</taxon>
        <taxon>Pseudomonadati</taxon>
        <taxon>Pseudomonadota</taxon>
        <taxon>Gammaproteobacteria</taxon>
        <taxon>Cellvibrionales</taxon>
        <taxon>Porticoccaceae</taxon>
        <taxon>SAR92 clade</taxon>
    </lineage>
</organism>
<keyword evidence="5" id="KW-0378">Hydrolase</keyword>
<dbReference type="EMBL" id="AAPI01000002">
    <property type="protein sequence ID" value="EAS47515.1"/>
    <property type="molecule type" value="Genomic_DNA"/>
</dbReference>
<dbReference type="Proteomes" id="UP000005555">
    <property type="component" value="Unassembled WGS sequence"/>
</dbReference>
<feature type="chain" id="PRO_5004197782" evidence="7">
    <location>
        <begin position="21"/>
        <end position="504"/>
    </location>
</feature>
<dbReference type="SUPFAM" id="SSF53649">
    <property type="entry name" value="Alkaline phosphatase-like"/>
    <property type="match status" value="1"/>
</dbReference>
<dbReference type="InterPro" id="IPR017850">
    <property type="entry name" value="Alkaline_phosphatase_core_sf"/>
</dbReference>
<reference evidence="9 10" key="1">
    <citation type="submission" date="2006-03" db="EMBL/GenBank/DDBJ databases">
        <authorList>
            <person name="Giovannoni S.J."/>
            <person name="Cho J.-C."/>
            <person name="Ferriera S."/>
            <person name="Johnson J."/>
            <person name="Kravitz S."/>
            <person name="Halpern A."/>
            <person name="Remington K."/>
            <person name="Beeson K."/>
            <person name="Tran B."/>
            <person name="Rogers Y.-H."/>
            <person name="Friedman R."/>
            <person name="Venter J.C."/>
        </authorList>
    </citation>
    <scope>NUCLEOTIDE SEQUENCE [LARGE SCALE GENOMIC DNA]</scope>
    <source>
        <strain evidence="9 10">HTCC2207</strain>
    </source>
</reference>
<dbReference type="InterPro" id="IPR000917">
    <property type="entry name" value="Sulfatase_N"/>
</dbReference>
<dbReference type="HOGENOM" id="CLU_006332_9_0_6"/>
<comment type="cofactor">
    <cofactor evidence="1">
        <name>Ca(2+)</name>
        <dbReference type="ChEBI" id="CHEBI:29108"/>
    </cofactor>
</comment>
<name>Q1YTH2_9GAMM</name>
<evidence type="ECO:0000256" key="4">
    <source>
        <dbReference type="ARBA" id="ARBA00022729"/>
    </source>
</evidence>
<dbReference type="CDD" id="cd16030">
    <property type="entry name" value="iduronate-2-sulfatase"/>
    <property type="match status" value="1"/>
</dbReference>
<keyword evidence="10" id="KW-1185">Reference proteome</keyword>
<dbReference type="GO" id="GO:0046872">
    <property type="term" value="F:metal ion binding"/>
    <property type="evidence" value="ECO:0007669"/>
    <property type="project" value="UniProtKB-KW"/>
</dbReference>
<comment type="similarity">
    <text evidence="2">Belongs to the sulfatase family.</text>
</comment>
<feature type="domain" description="Sulfatase N-terminal" evidence="8">
    <location>
        <begin position="27"/>
        <end position="408"/>
    </location>
</feature>
<sequence>MKNILPILMCGMSLACNAVASDVKPANVLFIMIDDLRPELGAYGSTAVKSPNIDSLARESVVFANAYVNVPVCGASRASMMSGIRPTEKRFVGYQARIDEDAKGAETLFGYLKKQGYYSESIGKILHFSEDSKAGWSTPPWNPKAKIKRIGHRNYQSAENIASFLKDRTGPAYEAADVPDNHYFDGMIADQAMASLESASQRDQPFFMAVGFLKPHLPFTVPLRYWDLYNEEDIDLASNPLMPVGAPREAIHSWGELRKFEGISKSPHPVPDAMAKKLVHGYLASVSYSDAQVGKLLTKLKQLNLDENTIVILAGDHGFSLGEHGLWVKHSPFDVATRTPLIVKLPSALTDTSPMGRLLKNSLSKSTLSKSPLSKSNELTPSLNPGVGIAEGLVEFVDIFPTVLELLGKPKLPQLQGESFGSQLLDSSAPGKAAVFPRWHAADVIKTDRYAMTEWFDRQGQVTARMLFDHLNDPKETVNLADNKDFKTLVAELHEQLIALRESR</sequence>
<comment type="caution">
    <text evidence="9">The sequence shown here is derived from an EMBL/GenBank/DDBJ whole genome shotgun (WGS) entry which is preliminary data.</text>
</comment>
<gene>
    <name evidence="9" type="ORF">GB2207_01887</name>
</gene>
<evidence type="ECO:0000259" key="8">
    <source>
        <dbReference type="Pfam" id="PF00884"/>
    </source>
</evidence>
<protein>
    <submittedName>
        <fullName evidence="9">Sulfatase family protein</fullName>
    </submittedName>
</protein>
<evidence type="ECO:0000313" key="10">
    <source>
        <dbReference type="Proteomes" id="UP000005555"/>
    </source>
</evidence>
<evidence type="ECO:0000256" key="7">
    <source>
        <dbReference type="SAM" id="SignalP"/>
    </source>
</evidence>
<dbReference type="GO" id="GO:0005737">
    <property type="term" value="C:cytoplasm"/>
    <property type="evidence" value="ECO:0007669"/>
    <property type="project" value="TreeGrafter"/>
</dbReference>
<dbReference type="PANTHER" id="PTHR45953">
    <property type="entry name" value="IDURONATE 2-SULFATASE"/>
    <property type="match status" value="1"/>
</dbReference>
<evidence type="ECO:0000313" key="9">
    <source>
        <dbReference type="EMBL" id="EAS47515.1"/>
    </source>
</evidence>
<dbReference type="Gene3D" id="3.40.720.10">
    <property type="entry name" value="Alkaline Phosphatase, subunit A"/>
    <property type="match status" value="1"/>
</dbReference>
<dbReference type="PANTHER" id="PTHR45953:SF1">
    <property type="entry name" value="IDURONATE 2-SULFATASE"/>
    <property type="match status" value="1"/>
</dbReference>
<evidence type="ECO:0000256" key="3">
    <source>
        <dbReference type="ARBA" id="ARBA00022723"/>
    </source>
</evidence>
<dbReference type="eggNOG" id="COG3119">
    <property type="taxonomic scope" value="Bacteria"/>
</dbReference>
<dbReference type="AlphaFoldDB" id="Q1YTH2"/>
<feature type="signal peptide" evidence="7">
    <location>
        <begin position="1"/>
        <end position="20"/>
    </location>
</feature>
<proteinExistence type="inferred from homology"/>
<evidence type="ECO:0000256" key="2">
    <source>
        <dbReference type="ARBA" id="ARBA00008779"/>
    </source>
</evidence>
<dbReference type="Pfam" id="PF00884">
    <property type="entry name" value="Sulfatase"/>
    <property type="match status" value="1"/>
</dbReference>
<dbReference type="STRING" id="314287.GB2207_01887"/>
<dbReference type="PROSITE" id="PS51257">
    <property type="entry name" value="PROKAR_LIPOPROTEIN"/>
    <property type="match status" value="1"/>
</dbReference>
<evidence type="ECO:0000256" key="1">
    <source>
        <dbReference type="ARBA" id="ARBA00001913"/>
    </source>
</evidence>
<keyword evidence="4 7" id="KW-0732">Signal</keyword>
<dbReference type="InterPro" id="IPR035874">
    <property type="entry name" value="IDS"/>
</dbReference>
<accession>Q1YTH2</accession>
<keyword evidence="3" id="KW-0479">Metal-binding</keyword>
<evidence type="ECO:0000256" key="6">
    <source>
        <dbReference type="ARBA" id="ARBA00022837"/>
    </source>
</evidence>
<evidence type="ECO:0000256" key="5">
    <source>
        <dbReference type="ARBA" id="ARBA00022801"/>
    </source>
</evidence>
<keyword evidence="6" id="KW-0106">Calcium</keyword>
<dbReference type="GO" id="GO:0004423">
    <property type="term" value="F:iduronate-2-sulfatase activity"/>
    <property type="evidence" value="ECO:0007669"/>
    <property type="project" value="InterPro"/>
</dbReference>